<dbReference type="AlphaFoldDB" id="A0A2N9XC91"/>
<organism evidence="1 2">
    <name type="scientific">Snodgrassella alvi</name>
    <dbReference type="NCBI Taxonomy" id="1196083"/>
    <lineage>
        <taxon>Bacteria</taxon>
        <taxon>Pseudomonadati</taxon>
        <taxon>Pseudomonadota</taxon>
        <taxon>Betaproteobacteria</taxon>
        <taxon>Neisseriales</taxon>
        <taxon>Neisseriaceae</taxon>
        <taxon>Snodgrassella</taxon>
    </lineage>
</organism>
<dbReference type="Proteomes" id="UP000229970">
    <property type="component" value="Unassembled WGS sequence"/>
</dbReference>
<name>A0A2N9XC91_9NEIS</name>
<comment type="caution">
    <text evidence="1">The sequence shown here is derived from an EMBL/GenBank/DDBJ whole genome shotgun (WGS) entry which is preliminary data.</text>
</comment>
<protein>
    <submittedName>
        <fullName evidence="1">Uncharacterized protein</fullName>
    </submittedName>
</protein>
<dbReference type="EMBL" id="MEIP01000027">
    <property type="protein sequence ID" value="PIT44264.1"/>
    <property type="molecule type" value="Genomic_DNA"/>
</dbReference>
<sequence length="107" mass="11965">MAVYVVVSRPSASICGFNFLGKFIMEANKKLAVCYAVLDEHNFAYKLKVHNSIKDAVIYAASILENAKSATVMVCRQERQKRSYICGDIIGTIELTEDDLKKVFVNP</sequence>
<accession>A0A2N9XC91</accession>
<evidence type="ECO:0000313" key="2">
    <source>
        <dbReference type="Proteomes" id="UP000229970"/>
    </source>
</evidence>
<evidence type="ECO:0000313" key="1">
    <source>
        <dbReference type="EMBL" id="PIT44264.1"/>
    </source>
</evidence>
<gene>
    <name evidence="1" type="ORF">BHC46_10790</name>
</gene>
<proteinExistence type="predicted"/>
<reference evidence="1 2" key="1">
    <citation type="journal article" date="2017" name="MBio">
        <title>Type VI secretion-mediated competition in the bee gut microbiome.</title>
        <authorList>
            <person name="Steele M.I."/>
            <person name="Kwong W.K."/>
            <person name="Powell J.E."/>
            <person name="Whiteley M."/>
            <person name="Moran N.A."/>
        </authorList>
    </citation>
    <scope>NUCLEOTIDE SEQUENCE [LARGE SCALE GENOMIC DNA]</scope>
    <source>
        <strain evidence="1 2">Ruf1-X</strain>
    </source>
</reference>